<keyword evidence="2" id="KW-1185">Reference proteome</keyword>
<name>A0A074ZUQ6_OPIVI</name>
<protein>
    <submittedName>
        <fullName evidence="1">Uncharacterized protein</fullName>
    </submittedName>
</protein>
<sequence length="113" mass="13027">MKGFAILVLLPCRRLRQNKGAKLGYRLPPQLLNQLRRADNRKPPNELKMREFWPQKLQIAMQLSEQRHVSNAPFSKQPRDFKQIKPKDKTERVGRSTPRGDGPVKTAKTEAVG</sequence>
<organism evidence="1 2">
    <name type="scientific">Opisthorchis viverrini</name>
    <name type="common">Southeast Asian liver fluke</name>
    <dbReference type="NCBI Taxonomy" id="6198"/>
    <lineage>
        <taxon>Eukaryota</taxon>
        <taxon>Metazoa</taxon>
        <taxon>Spiralia</taxon>
        <taxon>Lophotrochozoa</taxon>
        <taxon>Platyhelminthes</taxon>
        <taxon>Trematoda</taxon>
        <taxon>Digenea</taxon>
        <taxon>Opisthorchiida</taxon>
        <taxon>Opisthorchiata</taxon>
        <taxon>Opisthorchiidae</taxon>
        <taxon>Opisthorchis</taxon>
    </lineage>
</organism>
<evidence type="ECO:0000313" key="1">
    <source>
        <dbReference type="EMBL" id="KER30871.1"/>
    </source>
</evidence>
<dbReference type="EMBL" id="KL596654">
    <property type="protein sequence ID" value="KER30871.1"/>
    <property type="molecule type" value="Genomic_DNA"/>
</dbReference>
<dbReference type="KEGG" id="ovi:T265_13095"/>
<proteinExistence type="predicted"/>
<accession>A0A074ZUQ6</accession>
<gene>
    <name evidence="1" type="ORF">T265_13095</name>
</gene>
<dbReference type="RefSeq" id="XP_009165416.1">
    <property type="nucleotide sequence ID" value="XM_009167152.1"/>
</dbReference>
<evidence type="ECO:0000313" key="2">
    <source>
        <dbReference type="Proteomes" id="UP000054324"/>
    </source>
</evidence>
<reference evidence="1 2" key="1">
    <citation type="submission" date="2013-11" db="EMBL/GenBank/DDBJ databases">
        <title>Opisthorchis viverrini - life in the bile duct.</title>
        <authorList>
            <person name="Young N.D."/>
            <person name="Nagarajan N."/>
            <person name="Lin S.J."/>
            <person name="Korhonen P.K."/>
            <person name="Jex A.R."/>
            <person name="Hall R.S."/>
            <person name="Safavi-Hemami H."/>
            <person name="Kaewkong W."/>
            <person name="Bertrand D."/>
            <person name="Gao S."/>
            <person name="Seet Q."/>
            <person name="Wongkham S."/>
            <person name="Teh B.T."/>
            <person name="Wongkham C."/>
            <person name="Intapan P.M."/>
            <person name="Maleewong W."/>
            <person name="Yang X."/>
            <person name="Hu M."/>
            <person name="Wang Z."/>
            <person name="Hofmann A."/>
            <person name="Sternberg P.W."/>
            <person name="Tan P."/>
            <person name="Wang J."/>
            <person name="Gasser R.B."/>
        </authorList>
    </citation>
    <scope>NUCLEOTIDE SEQUENCE [LARGE SCALE GENOMIC DNA]</scope>
</reference>
<dbReference type="GeneID" id="20327263"/>
<dbReference type="Proteomes" id="UP000054324">
    <property type="component" value="Unassembled WGS sequence"/>
</dbReference>
<dbReference type="CTD" id="20327263"/>
<dbReference type="AlphaFoldDB" id="A0A074ZUQ6"/>
<feature type="non-terminal residue" evidence="1">
    <location>
        <position position="113"/>
    </location>
</feature>